<accession>X1FP46</accession>
<evidence type="ECO:0000313" key="1">
    <source>
        <dbReference type="EMBL" id="GAH22518.1"/>
    </source>
</evidence>
<organism evidence="1">
    <name type="scientific">marine sediment metagenome</name>
    <dbReference type="NCBI Taxonomy" id="412755"/>
    <lineage>
        <taxon>unclassified sequences</taxon>
        <taxon>metagenomes</taxon>
        <taxon>ecological metagenomes</taxon>
    </lineage>
</organism>
<proteinExistence type="predicted"/>
<feature type="non-terminal residue" evidence="1">
    <location>
        <position position="31"/>
    </location>
</feature>
<dbReference type="EMBL" id="BART01039683">
    <property type="protein sequence ID" value="GAH22518.1"/>
    <property type="molecule type" value="Genomic_DNA"/>
</dbReference>
<protein>
    <submittedName>
        <fullName evidence="1">Uncharacterized protein</fullName>
    </submittedName>
</protein>
<gene>
    <name evidence="1" type="ORF">S01H4_65072</name>
</gene>
<reference evidence="1" key="1">
    <citation type="journal article" date="2014" name="Front. Microbiol.">
        <title>High frequency of phylogenetically diverse reductive dehalogenase-homologous genes in deep subseafloor sedimentary metagenomes.</title>
        <authorList>
            <person name="Kawai M."/>
            <person name="Futagami T."/>
            <person name="Toyoda A."/>
            <person name="Takaki Y."/>
            <person name="Nishi S."/>
            <person name="Hori S."/>
            <person name="Arai W."/>
            <person name="Tsubouchi T."/>
            <person name="Morono Y."/>
            <person name="Uchiyama I."/>
            <person name="Ito T."/>
            <person name="Fujiyama A."/>
            <person name="Inagaki F."/>
            <person name="Takami H."/>
        </authorList>
    </citation>
    <scope>NUCLEOTIDE SEQUENCE</scope>
    <source>
        <strain evidence="1">Expedition CK06-06</strain>
    </source>
</reference>
<name>X1FP46_9ZZZZ</name>
<dbReference type="AlphaFoldDB" id="X1FP46"/>
<sequence>MAGKDTERTMTASKEWLTEWPAEEGAWWFFG</sequence>
<comment type="caution">
    <text evidence="1">The sequence shown here is derived from an EMBL/GenBank/DDBJ whole genome shotgun (WGS) entry which is preliminary data.</text>
</comment>